<organism evidence="2">
    <name type="scientific">marine sediment metagenome</name>
    <dbReference type="NCBI Taxonomy" id="412755"/>
    <lineage>
        <taxon>unclassified sequences</taxon>
        <taxon>metagenomes</taxon>
        <taxon>ecological metagenomes</taxon>
    </lineage>
</organism>
<keyword evidence="1" id="KW-0472">Membrane</keyword>
<protein>
    <submittedName>
        <fullName evidence="2">Uncharacterized protein</fullName>
    </submittedName>
</protein>
<name>X0X9P3_9ZZZZ</name>
<feature type="transmembrane region" description="Helical" evidence="1">
    <location>
        <begin position="12"/>
        <end position="35"/>
    </location>
</feature>
<reference evidence="2" key="1">
    <citation type="journal article" date="2014" name="Front. Microbiol.">
        <title>High frequency of phylogenetically diverse reductive dehalogenase-homologous genes in deep subseafloor sedimentary metagenomes.</title>
        <authorList>
            <person name="Kawai M."/>
            <person name="Futagami T."/>
            <person name="Toyoda A."/>
            <person name="Takaki Y."/>
            <person name="Nishi S."/>
            <person name="Hori S."/>
            <person name="Arai W."/>
            <person name="Tsubouchi T."/>
            <person name="Morono Y."/>
            <person name="Uchiyama I."/>
            <person name="Ito T."/>
            <person name="Fujiyama A."/>
            <person name="Inagaki F."/>
            <person name="Takami H."/>
        </authorList>
    </citation>
    <scope>NUCLEOTIDE SEQUENCE</scope>
    <source>
        <strain evidence="2">Expedition CK06-06</strain>
    </source>
</reference>
<dbReference type="EMBL" id="BARS01043473">
    <property type="protein sequence ID" value="GAG39909.1"/>
    <property type="molecule type" value="Genomic_DNA"/>
</dbReference>
<accession>X0X9P3</accession>
<keyword evidence="1" id="KW-1133">Transmembrane helix</keyword>
<sequence length="39" mass="4281">MPIEVANTISSVGIFFAGLGLLLLSFGLFWFVSIYSKNK</sequence>
<keyword evidence="1" id="KW-0812">Transmembrane</keyword>
<gene>
    <name evidence="2" type="ORF">S01H1_65810</name>
</gene>
<proteinExistence type="predicted"/>
<evidence type="ECO:0000256" key="1">
    <source>
        <dbReference type="SAM" id="Phobius"/>
    </source>
</evidence>
<dbReference type="AlphaFoldDB" id="X0X9P3"/>
<comment type="caution">
    <text evidence="2">The sequence shown here is derived from an EMBL/GenBank/DDBJ whole genome shotgun (WGS) entry which is preliminary data.</text>
</comment>
<evidence type="ECO:0000313" key="2">
    <source>
        <dbReference type="EMBL" id="GAG39909.1"/>
    </source>
</evidence>